<feature type="transmembrane region" description="Helical" evidence="7">
    <location>
        <begin position="351"/>
        <end position="374"/>
    </location>
</feature>
<feature type="transmembrane region" description="Helical" evidence="7">
    <location>
        <begin position="256"/>
        <end position="283"/>
    </location>
</feature>
<dbReference type="EMBL" id="JABMOJ010000243">
    <property type="protein sequence ID" value="NQV65008.1"/>
    <property type="molecule type" value="Genomic_DNA"/>
</dbReference>
<dbReference type="Pfam" id="PF00209">
    <property type="entry name" value="SNF"/>
    <property type="match status" value="2"/>
</dbReference>
<evidence type="ECO:0000313" key="8">
    <source>
        <dbReference type="EMBL" id="NQV65008.1"/>
    </source>
</evidence>
<evidence type="ECO:0000256" key="3">
    <source>
        <dbReference type="ARBA" id="ARBA00022692"/>
    </source>
</evidence>
<dbReference type="PANTHER" id="PTHR42948:SF1">
    <property type="entry name" value="TRANSPORTER"/>
    <property type="match status" value="1"/>
</dbReference>
<dbReference type="PROSITE" id="PS00610">
    <property type="entry name" value="NA_NEUROTRAN_SYMP_1"/>
    <property type="match status" value="1"/>
</dbReference>
<comment type="similarity">
    <text evidence="6">Belongs to the sodium:neurotransmitter symporter (SNF) (TC 2.A.22) family.</text>
</comment>
<dbReference type="PANTHER" id="PTHR42948">
    <property type="entry name" value="TRANSPORTER"/>
    <property type="match status" value="1"/>
</dbReference>
<evidence type="ECO:0000256" key="1">
    <source>
        <dbReference type="ARBA" id="ARBA00004141"/>
    </source>
</evidence>
<dbReference type="GO" id="GO:0016020">
    <property type="term" value="C:membrane"/>
    <property type="evidence" value="ECO:0007669"/>
    <property type="project" value="UniProtKB-SubCell"/>
</dbReference>
<dbReference type="InterPro" id="IPR037272">
    <property type="entry name" value="SNS_sf"/>
</dbReference>
<comment type="caution">
    <text evidence="8">The sequence shown here is derived from an EMBL/GenBank/DDBJ whole genome shotgun (WGS) entry which is preliminary data.</text>
</comment>
<dbReference type="PROSITE" id="PS50267">
    <property type="entry name" value="NA_NEUROTRAN_SYMP_3"/>
    <property type="match status" value="1"/>
</dbReference>
<evidence type="ECO:0000256" key="2">
    <source>
        <dbReference type="ARBA" id="ARBA00022448"/>
    </source>
</evidence>
<comment type="subcellular location">
    <subcellularLocation>
        <location evidence="1">Membrane</location>
        <topology evidence="1">Multi-pass membrane protein</topology>
    </subcellularLocation>
</comment>
<dbReference type="PRINTS" id="PR00176">
    <property type="entry name" value="NANEUSMPORT"/>
</dbReference>
<keyword evidence="6" id="KW-0769">Symport</keyword>
<feature type="transmembrane region" description="Helical" evidence="7">
    <location>
        <begin position="220"/>
        <end position="249"/>
    </location>
</feature>
<evidence type="ECO:0000313" key="9">
    <source>
        <dbReference type="Proteomes" id="UP000754644"/>
    </source>
</evidence>
<proteinExistence type="inferred from homology"/>
<feature type="transmembrane region" description="Helical" evidence="7">
    <location>
        <begin position="182"/>
        <end position="200"/>
    </location>
</feature>
<feature type="transmembrane region" description="Helical" evidence="7">
    <location>
        <begin position="45"/>
        <end position="72"/>
    </location>
</feature>
<evidence type="ECO:0000256" key="4">
    <source>
        <dbReference type="ARBA" id="ARBA00022989"/>
    </source>
</evidence>
<keyword evidence="5 7" id="KW-0472">Membrane</keyword>
<feature type="transmembrane region" description="Helical" evidence="7">
    <location>
        <begin position="150"/>
        <end position="170"/>
    </location>
</feature>
<keyword evidence="2 6" id="KW-0813">Transport</keyword>
<dbReference type="Proteomes" id="UP000754644">
    <property type="component" value="Unassembled WGS sequence"/>
</dbReference>
<dbReference type="SUPFAM" id="SSF161070">
    <property type="entry name" value="SNF-like"/>
    <property type="match status" value="1"/>
</dbReference>
<feature type="transmembrane region" description="Helical" evidence="7">
    <location>
        <begin position="433"/>
        <end position="451"/>
    </location>
</feature>
<feature type="transmembrane region" description="Helical" evidence="7">
    <location>
        <begin position="394"/>
        <end position="412"/>
    </location>
</feature>
<dbReference type="GO" id="GO:0015293">
    <property type="term" value="F:symporter activity"/>
    <property type="evidence" value="ECO:0007669"/>
    <property type="project" value="UniProtKB-KW"/>
</dbReference>
<feature type="transmembrane region" description="Helical" evidence="7">
    <location>
        <begin position="303"/>
        <end position="330"/>
    </location>
</feature>
<accession>A0A973A8S6</accession>
<dbReference type="InterPro" id="IPR000175">
    <property type="entry name" value="Na/ntran_symport"/>
</dbReference>
<evidence type="ECO:0000256" key="6">
    <source>
        <dbReference type="RuleBase" id="RU003732"/>
    </source>
</evidence>
<reference evidence="8" key="1">
    <citation type="submission" date="2020-05" db="EMBL/GenBank/DDBJ databases">
        <title>Sulfur intermediates as new biogeochemical hubs in an aquatic model microbial ecosystem.</title>
        <authorList>
            <person name="Vigneron A."/>
        </authorList>
    </citation>
    <scope>NUCLEOTIDE SEQUENCE</scope>
    <source>
        <strain evidence="8">Bin.250</strain>
    </source>
</reference>
<dbReference type="InterPro" id="IPR047218">
    <property type="entry name" value="YocR/YhdH-like"/>
</dbReference>
<feature type="transmembrane region" description="Helical" evidence="7">
    <location>
        <begin position="12"/>
        <end position="33"/>
    </location>
</feature>
<gene>
    <name evidence="8" type="ORF">HQ497_06555</name>
</gene>
<name>A0A973A8S6_9GAMM</name>
<feature type="transmembrane region" description="Helical" evidence="7">
    <location>
        <begin position="93"/>
        <end position="119"/>
    </location>
</feature>
<organism evidence="8 9">
    <name type="scientific">SAR86 cluster bacterium</name>
    <dbReference type="NCBI Taxonomy" id="2030880"/>
    <lineage>
        <taxon>Bacteria</taxon>
        <taxon>Pseudomonadati</taxon>
        <taxon>Pseudomonadota</taxon>
        <taxon>Gammaproteobacteria</taxon>
        <taxon>SAR86 cluster</taxon>
    </lineage>
</organism>
<evidence type="ECO:0000256" key="5">
    <source>
        <dbReference type="ARBA" id="ARBA00023136"/>
    </source>
</evidence>
<keyword evidence="3 6" id="KW-0812">Transmembrane</keyword>
<keyword evidence="4 7" id="KW-1133">Transmembrane helix</keyword>
<protein>
    <recommendedName>
        <fullName evidence="6">Transporter</fullName>
    </recommendedName>
</protein>
<evidence type="ECO:0000256" key="7">
    <source>
        <dbReference type="SAM" id="Phobius"/>
    </source>
</evidence>
<dbReference type="NCBIfam" id="NF037979">
    <property type="entry name" value="Na_transp"/>
    <property type="match status" value="1"/>
</dbReference>
<dbReference type="CDD" id="cd10336">
    <property type="entry name" value="SLC6sbd_Tyt1-Like"/>
    <property type="match status" value="1"/>
</dbReference>
<dbReference type="AlphaFoldDB" id="A0A973A8S6"/>
<sequence length="452" mass="48226">MALGSESVHGMWSSRLMFIMAAAGSAVGLGNIWRFPYVAGENGGGAFVLVYLGCIFLIGVPIMASEILLGRAGRQSPINAMRDLVAHSNANPLWQAIGWMGALAGFMILSFYAVIAGWAMSYLFQMGSGAFTGTDAVQAKAAFDALTHDVGAVVGWHTVFMMMTIAIAARGVGAGLESTVKILMPALFFLLVVLVIYSGVTSGKFTEGLSFLFSFNVEKLTWNGVLIAMGQAFFTLSLGMGAIMAYGAYMPKDVSIIGTAATIALLDTVVALMSGMVIFPLVFANGLESSAGPGLMFVTLPLAFGQMTGGAFFGAVFFLLVTFAAITSSISLVEPAIAWLIERLKTSRTKAALVVGGLAWLMGLGSAFSFNIWADLHFINGMTFFDLMDYVSNNILLPLGGVLIALFAGWGIDQQITRDQLAVRPMVYQTWRFVTRFIAPTAVFLVFLLAFF</sequence>